<dbReference type="EMBL" id="JBEPBX010000027">
    <property type="protein sequence ID" value="MER6616725.1"/>
    <property type="molecule type" value="Genomic_DNA"/>
</dbReference>
<dbReference type="SUPFAM" id="SSF56281">
    <property type="entry name" value="Metallo-hydrolase/oxidoreductase"/>
    <property type="match status" value="1"/>
</dbReference>
<keyword evidence="4" id="KW-1185">Reference proteome</keyword>
<evidence type="ECO:0000259" key="2">
    <source>
        <dbReference type="PROSITE" id="PS50206"/>
    </source>
</evidence>
<dbReference type="InterPro" id="IPR001763">
    <property type="entry name" value="Rhodanese-like_dom"/>
</dbReference>
<dbReference type="SMART" id="SM00849">
    <property type="entry name" value="Lactamase_B"/>
    <property type="match status" value="1"/>
</dbReference>
<dbReference type="Gene3D" id="3.40.250.10">
    <property type="entry name" value="Rhodanese-like domain"/>
    <property type="match status" value="2"/>
</dbReference>
<feature type="domain" description="Rhodanese" evidence="2">
    <location>
        <begin position="266"/>
        <end position="357"/>
    </location>
</feature>
<dbReference type="Gene3D" id="3.60.15.10">
    <property type="entry name" value="Ribonuclease Z/Hydroxyacylglutathione hydrolase-like"/>
    <property type="match status" value="1"/>
</dbReference>
<dbReference type="CDD" id="cd07724">
    <property type="entry name" value="POD-like_MBL-fold"/>
    <property type="match status" value="1"/>
</dbReference>
<dbReference type="SMART" id="SM00450">
    <property type="entry name" value="RHOD"/>
    <property type="match status" value="2"/>
</dbReference>
<dbReference type="PROSITE" id="PS50206">
    <property type="entry name" value="RHODANESE_3"/>
    <property type="match status" value="2"/>
</dbReference>
<gene>
    <name evidence="3" type="ORF">ABT276_25795</name>
</gene>
<dbReference type="CDD" id="cd00158">
    <property type="entry name" value="RHOD"/>
    <property type="match status" value="2"/>
</dbReference>
<organism evidence="3 4">
    <name type="scientific">Streptomyces xantholiticus</name>
    <dbReference type="NCBI Taxonomy" id="68285"/>
    <lineage>
        <taxon>Bacteria</taxon>
        <taxon>Bacillati</taxon>
        <taxon>Actinomycetota</taxon>
        <taxon>Actinomycetes</taxon>
        <taxon>Kitasatosporales</taxon>
        <taxon>Streptomycetaceae</taxon>
        <taxon>Streptomyces</taxon>
    </lineage>
</organism>
<dbReference type="Proteomes" id="UP001445472">
    <property type="component" value="Unassembled WGS sequence"/>
</dbReference>
<dbReference type="InterPro" id="IPR001307">
    <property type="entry name" value="Thiosulphate_STrfase_CS"/>
</dbReference>
<sequence length="459" mass="47924">MGFLEDHLIPLVDEGLGNSAYLVDLGDGRALAVDASRDLRALHTAAERRGLTVAYAADTHLHADFLSGAVQLGHDHGASILASAAGGRAFNHQGLADGDEVDLGGLTMRALATPGHTDEHLSFLLLDGRAELGVFTGGSLIVNSAARTDLLGPERTEELARAQYRSLRRLTELPDGTAVWPTHGAGSFCSAPPGTERTSSIGAQKQANPLLAAPDEDTFVSQLIASLGTYPAYFDRLGEVNRRGPGVVTSTPLLTELSAEQVRLLGADGGHVVDVRPAADYAAGHIPGSLSIPLRGQFATWLGWLLPDTAPLVFVTADGQDLSEIVWQAYKIGYERLAGRLAGGMDAWTAAGHRPATTEFVTADRTDHRPYVDVRQESEFAAGHVPGAVNIELGGLAHVAAEAPEGAIVACGHGERAMTAASLLERAGHSDVAVLDGGPVDFASAHGEKLVQGAEGARP</sequence>
<dbReference type="InterPro" id="IPR036866">
    <property type="entry name" value="RibonucZ/Hydroxyglut_hydro"/>
</dbReference>
<evidence type="ECO:0000313" key="3">
    <source>
        <dbReference type="EMBL" id="MER6616725.1"/>
    </source>
</evidence>
<feature type="domain" description="Rhodanese" evidence="2">
    <location>
        <begin position="372"/>
        <end position="451"/>
    </location>
</feature>
<reference evidence="3 4" key="1">
    <citation type="submission" date="2024-06" db="EMBL/GenBank/DDBJ databases">
        <title>The Natural Products Discovery Center: Release of the First 8490 Sequenced Strains for Exploring Actinobacteria Biosynthetic Diversity.</title>
        <authorList>
            <person name="Kalkreuter E."/>
            <person name="Kautsar S.A."/>
            <person name="Yang D."/>
            <person name="Bader C.D."/>
            <person name="Teijaro C.N."/>
            <person name="Fluegel L."/>
            <person name="Davis C.M."/>
            <person name="Simpson J.R."/>
            <person name="Lauterbach L."/>
            <person name="Steele A.D."/>
            <person name="Gui C."/>
            <person name="Meng S."/>
            <person name="Li G."/>
            <person name="Viehrig K."/>
            <person name="Ye F."/>
            <person name="Su P."/>
            <person name="Kiefer A.F."/>
            <person name="Nichols A."/>
            <person name="Cepeda A.J."/>
            <person name="Yan W."/>
            <person name="Fan B."/>
            <person name="Jiang Y."/>
            <person name="Adhikari A."/>
            <person name="Zheng C.-J."/>
            <person name="Schuster L."/>
            <person name="Cowan T.M."/>
            <person name="Smanski M.J."/>
            <person name="Chevrette M.G."/>
            <person name="De Carvalho L.P.S."/>
            <person name="Shen B."/>
        </authorList>
    </citation>
    <scope>NUCLEOTIDE SEQUENCE [LARGE SCALE GENOMIC DNA]</scope>
    <source>
        <strain evidence="3 4">NPDC000837</strain>
    </source>
</reference>
<dbReference type="PROSITE" id="PS00380">
    <property type="entry name" value="RHODANESE_1"/>
    <property type="match status" value="1"/>
</dbReference>
<protein>
    <submittedName>
        <fullName evidence="3">MBL fold metallo-hydrolase</fullName>
    </submittedName>
</protein>
<evidence type="ECO:0000313" key="4">
    <source>
        <dbReference type="Proteomes" id="UP001445472"/>
    </source>
</evidence>
<dbReference type="InterPro" id="IPR051682">
    <property type="entry name" value="Mito_Persulfide_Diox"/>
</dbReference>
<dbReference type="PANTHER" id="PTHR43084">
    <property type="entry name" value="PERSULFIDE DIOXYGENASE ETHE1"/>
    <property type="match status" value="1"/>
</dbReference>
<dbReference type="InterPro" id="IPR001279">
    <property type="entry name" value="Metallo-B-lactamas"/>
</dbReference>
<dbReference type="RefSeq" id="WP_351978019.1">
    <property type="nucleotide sequence ID" value="NZ_JBEPBX010000027.1"/>
</dbReference>
<dbReference type="InterPro" id="IPR044528">
    <property type="entry name" value="POD-like_MBL-fold"/>
</dbReference>
<dbReference type="Pfam" id="PF00581">
    <property type="entry name" value="Rhodanese"/>
    <property type="match status" value="2"/>
</dbReference>
<keyword evidence="1" id="KW-0479">Metal-binding</keyword>
<dbReference type="InterPro" id="IPR036873">
    <property type="entry name" value="Rhodanese-like_dom_sf"/>
</dbReference>
<proteinExistence type="predicted"/>
<dbReference type="PANTHER" id="PTHR43084:SF1">
    <property type="entry name" value="PERSULFIDE DIOXYGENASE ETHE1, MITOCHONDRIAL"/>
    <property type="match status" value="1"/>
</dbReference>
<accession>A0ABV1V116</accession>
<evidence type="ECO:0000256" key="1">
    <source>
        <dbReference type="ARBA" id="ARBA00022723"/>
    </source>
</evidence>
<name>A0ABV1V116_9ACTN</name>
<comment type="caution">
    <text evidence="3">The sequence shown here is derived from an EMBL/GenBank/DDBJ whole genome shotgun (WGS) entry which is preliminary data.</text>
</comment>
<dbReference type="SUPFAM" id="SSF52821">
    <property type="entry name" value="Rhodanese/Cell cycle control phosphatase"/>
    <property type="match status" value="2"/>
</dbReference>